<evidence type="ECO:0000313" key="1">
    <source>
        <dbReference type="EnsemblPlants" id="PGSC0003DMT400087861"/>
    </source>
</evidence>
<organism evidence="1 2">
    <name type="scientific">Solanum tuberosum</name>
    <name type="common">Potato</name>
    <dbReference type="NCBI Taxonomy" id="4113"/>
    <lineage>
        <taxon>Eukaryota</taxon>
        <taxon>Viridiplantae</taxon>
        <taxon>Streptophyta</taxon>
        <taxon>Embryophyta</taxon>
        <taxon>Tracheophyta</taxon>
        <taxon>Spermatophyta</taxon>
        <taxon>Magnoliopsida</taxon>
        <taxon>eudicotyledons</taxon>
        <taxon>Gunneridae</taxon>
        <taxon>Pentapetalae</taxon>
        <taxon>asterids</taxon>
        <taxon>lamiids</taxon>
        <taxon>Solanales</taxon>
        <taxon>Solanaceae</taxon>
        <taxon>Solanoideae</taxon>
        <taxon>Solaneae</taxon>
        <taxon>Solanum</taxon>
    </lineage>
</organism>
<dbReference type="Proteomes" id="UP000011115">
    <property type="component" value="Unassembled WGS sequence"/>
</dbReference>
<dbReference type="PaxDb" id="4113-PGSC0003DMT400087861"/>
<name>M1DEQ0_SOLTU</name>
<dbReference type="InParanoid" id="M1DEQ0"/>
<accession>M1DEQ0</accession>
<keyword evidence="2" id="KW-1185">Reference proteome</keyword>
<reference evidence="1" key="2">
    <citation type="submission" date="2015-06" db="UniProtKB">
        <authorList>
            <consortium name="EnsemblPlants"/>
        </authorList>
    </citation>
    <scope>IDENTIFICATION</scope>
    <source>
        <strain evidence="1">DM1-3 516 R44</strain>
    </source>
</reference>
<dbReference type="EnsemblPlants" id="PGSC0003DMT400087861">
    <property type="protein sequence ID" value="PGSC0003DMT400087861"/>
    <property type="gene ID" value="PGSC0003DMG400037432"/>
</dbReference>
<dbReference type="HOGENOM" id="CLU_1899936_0_0_1"/>
<proteinExistence type="predicted"/>
<evidence type="ECO:0000313" key="2">
    <source>
        <dbReference type="Proteomes" id="UP000011115"/>
    </source>
</evidence>
<sequence>MMGRRWDHILSSGSWFSASATGSWYLSTIHFTDRVKDIVVLHLGMVSDVSRRRTHPRPVEDSVVPHLSPGGSTSVIRAIPWLVWGSTTHEGLRGPPRWLGVSHEQVDRPWSLSRSVNPSVRFLRHYNAGVLLPH</sequence>
<reference evidence="2" key="1">
    <citation type="journal article" date="2011" name="Nature">
        <title>Genome sequence and analysis of the tuber crop potato.</title>
        <authorList>
            <consortium name="The Potato Genome Sequencing Consortium"/>
        </authorList>
    </citation>
    <scope>NUCLEOTIDE SEQUENCE [LARGE SCALE GENOMIC DNA]</scope>
    <source>
        <strain evidence="2">cv. DM1-3 516 R44</strain>
    </source>
</reference>
<dbReference type="Gramene" id="PGSC0003DMT400087861">
    <property type="protein sequence ID" value="PGSC0003DMT400087861"/>
    <property type="gene ID" value="PGSC0003DMG400037432"/>
</dbReference>
<protein>
    <submittedName>
        <fullName evidence="1">Uncharacterized protein</fullName>
    </submittedName>
</protein>
<dbReference type="AlphaFoldDB" id="M1DEQ0"/>